<comment type="caution">
    <text evidence="7">The sequence shown here is derived from an EMBL/GenBank/DDBJ whole genome shotgun (WGS) entry which is preliminary data.</text>
</comment>
<feature type="region of interest" description="Disordered" evidence="5">
    <location>
        <begin position="99"/>
        <end position="129"/>
    </location>
</feature>
<evidence type="ECO:0000313" key="8">
    <source>
        <dbReference type="Proteomes" id="UP001174934"/>
    </source>
</evidence>
<dbReference type="Proteomes" id="UP001174934">
    <property type="component" value="Unassembled WGS sequence"/>
</dbReference>
<evidence type="ECO:0000256" key="2">
    <source>
        <dbReference type="ARBA" id="ARBA00013064"/>
    </source>
</evidence>
<reference evidence="7" key="1">
    <citation type="submission" date="2023-06" db="EMBL/GenBank/DDBJ databases">
        <title>Genome-scale phylogeny and comparative genomics of the fungal order Sordariales.</title>
        <authorList>
            <consortium name="Lawrence Berkeley National Laboratory"/>
            <person name="Hensen N."/>
            <person name="Bonometti L."/>
            <person name="Westerberg I."/>
            <person name="Brannstrom I.O."/>
            <person name="Guillou S."/>
            <person name="Cros-Aarteil S."/>
            <person name="Calhoun S."/>
            <person name="Haridas S."/>
            <person name="Kuo A."/>
            <person name="Mondo S."/>
            <person name="Pangilinan J."/>
            <person name="Riley R."/>
            <person name="LaButti K."/>
            <person name="Andreopoulos B."/>
            <person name="Lipzen A."/>
            <person name="Chen C."/>
            <person name="Yanf M."/>
            <person name="Daum C."/>
            <person name="Ng V."/>
            <person name="Clum A."/>
            <person name="Steindorff A."/>
            <person name="Ohm R."/>
            <person name="Martin F."/>
            <person name="Silar P."/>
            <person name="Natvig D."/>
            <person name="Lalanne C."/>
            <person name="Gautier V."/>
            <person name="Ament-velasquez S.L."/>
            <person name="Kruys A."/>
            <person name="Hutchinson M.I."/>
            <person name="Powell A.J."/>
            <person name="Barry K."/>
            <person name="Miller A.N."/>
            <person name="Grigoriev I.V."/>
            <person name="Debuchy R."/>
            <person name="Gladieux P."/>
            <person name="Thoren M.H."/>
            <person name="Johannesson H."/>
        </authorList>
    </citation>
    <scope>NUCLEOTIDE SEQUENCE</scope>
    <source>
        <strain evidence="7">SMH3391-2</strain>
    </source>
</reference>
<keyword evidence="4" id="KW-0904">Protein phosphatase</keyword>
<dbReference type="InterPro" id="IPR000340">
    <property type="entry name" value="Dual-sp_phosphatase_cat-dom"/>
</dbReference>
<evidence type="ECO:0000256" key="4">
    <source>
        <dbReference type="ARBA" id="ARBA00022912"/>
    </source>
</evidence>
<dbReference type="PANTHER" id="PTHR45848">
    <property type="entry name" value="DUAL SPECIFICITY PROTEIN PHOSPHATASE 12 FAMILY MEMBER"/>
    <property type="match status" value="1"/>
</dbReference>
<dbReference type="GO" id="GO:0005634">
    <property type="term" value="C:nucleus"/>
    <property type="evidence" value="ECO:0007669"/>
    <property type="project" value="TreeGrafter"/>
</dbReference>
<evidence type="ECO:0000259" key="6">
    <source>
        <dbReference type="PROSITE" id="PS50056"/>
    </source>
</evidence>
<dbReference type="InterPro" id="IPR020422">
    <property type="entry name" value="TYR_PHOSPHATASE_DUAL_dom"/>
</dbReference>
<dbReference type="Pfam" id="PF00782">
    <property type="entry name" value="DSPc"/>
    <property type="match status" value="1"/>
</dbReference>
<comment type="similarity">
    <text evidence="1">Belongs to the protein-tyrosine phosphatase family. Non-receptor class dual specificity subfamily.</text>
</comment>
<feature type="region of interest" description="Disordered" evidence="5">
    <location>
        <begin position="409"/>
        <end position="438"/>
    </location>
</feature>
<dbReference type="CDD" id="cd14518">
    <property type="entry name" value="DSP_fungal_YVH1"/>
    <property type="match status" value="1"/>
</dbReference>
<evidence type="ECO:0000256" key="3">
    <source>
        <dbReference type="ARBA" id="ARBA00022801"/>
    </source>
</evidence>
<keyword evidence="8" id="KW-1185">Reference proteome</keyword>
<feature type="compositionally biased region" description="Low complexity" evidence="5">
    <location>
        <begin position="107"/>
        <end position="121"/>
    </location>
</feature>
<dbReference type="SMART" id="SM00195">
    <property type="entry name" value="DSPc"/>
    <property type="match status" value="1"/>
</dbReference>
<dbReference type="InterPro" id="IPR000387">
    <property type="entry name" value="Tyr_Pase_dom"/>
</dbReference>
<dbReference type="PROSITE" id="PS50056">
    <property type="entry name" value="TYR_PHOSPHATASE_2"/>
    <property type="match status" value="1"/>
</dbReference>
<dbReference type="GO" id="GO:0008138">
    <property type="term" value="F:protein tyrosine/serine/threonine phosphatase activity"/>
    <property type="evidence" value="ECO:0007669"/>
    <property type="project" value="TreeGrafter"/>
</dbReference>
<accession>A0AA39X0J1</accession>
<feature type="domain" description="Tyrosine specific protein phosphatases" evidence="6">
    <location>
        <begin position="150"/>
        <end position="219"/>
    </location>
</feature>
<keyword evidence="3" id="KW-0378">Hydrolase</keyword>
<sequence>MAFLNRINGPEELYVGGIWGIRPSRLVTDNKITHVLSVINYRLDAQEPLYRDMQHLSIDIDDMEDQDILVHLPKMVRFIERGLYGDDSPALSAAATTIKARPNTKRAPSSSTPPSDPDAITPAPPLPPSAELARLDLTTTTDDQQQPQDQESLTQIKSTTAAAPGAVYVHCAMGKSRSVTAVVAYLLWKHPHRFGRADPTTTARQAVEAAVKWVRASRPIAEPNDGFLRQLELFWEMGCPAGSGDAVEREPAYQRWVYKRAVGDSVRVGRAPDVLRFEDEEGVLRCKKCRRVLATKQFIIPHQGRGNDEKKMECPHFFVEALSWMRPILEEGELEGRLVCGNGKCQASVGRYSWQGFKCGCGDWVAPAFSLHKSKVDEHVVKGGGGGRNWSGAGGDNGERAKRMAALGIRMPPPPRGVGGGGGGSGENESPTTHGIPF</sequence>
<evidence type="ECO:0000256" key="1">
    <source>
        <dbReference type="ARBA" id="ARBA00008601"/>
    </source>
</evidence>
<dbReference type="GO" id="GO:0004725">
    <property type="term" value="F:protein tyrosine phosphatase activity"/>
    <property type="evidence" value="ECO:0007669"/>
    <property type="project" value="UniProtKB-EC"/>
</dbReference>
<dbReference type="Gene3D" id="3.90.190.10">
    <property type="entry name" value="Protein tyrosine phosphatase superfamily"/>
    <property type="match status" value="1"/>
</dbReference>
<name>A0AA39X0J1_9PEZI</name>
<proteinExistence type="inferred from homology"/>
<dbReference type="SUPFAM" id="SSF52799">
    <property type="entry name" value="(Phosphotyrosine protein) phosphatases II"/>
    <property type="match status" value="1"/>
</dbReference>
<dbReference type="EMBL" id="JAULSR010000003">
    <property type="protein sequence ID" value="KAK0625049.1"/>
    <property type="molecule type" value="Genomic_DNA"/>
</dbReference>
<dbReference type="AlphaFoldDB" id="A0AA39X0J1"/>
<feature type="compositionally biased region" description="Polar residues" evidence="5">
    <location>
        <begin position="427"/>
        <end position="438"/>
    </location>
</feature>
<protein>
    <recommendedName>
        <fullName evidence="2">protein-tyrosine-phosphatase</fullName>
        <ecNumber evidence="2">3.1.3.48</ecNumber>
    </recommendedName>
</protein>
<dbReference type="PANTHER" id="PTHR45848:SF4">
    <property type="entry name" value="DUAL SPECIFICITY PROTEIN PHOSPHATASE 12"/>
    <property type="match status" value="1"/>
</dbReference>
<gene>
    <name evidence="7" type="ORF">B0T17DRAFT_590749</name>
</gene>
<dbReference type="EC" id="3.1.3.48" evidence="2"/>
<organism evidence="7 8">
    <name type="scientific">Bombardia bombarda</name>
    <dbReference type="NCBI Taxonomy" id="252184"/>
    <lineage>
        <taxon>Eukaryota</taxon>
        <taxon>Fungi</taxon>
        <taxon>Dikarya</taxon>
        <taxon>Ascomycota</taxon>
        <taxon>Pezizomycotina</taxon>
        <taxon>Sordariomycetes</taxon>
        <taxon>Sordariomycetidae</taxon>
        <taxon>Sordariales</taxon>
        <taxon>Lasiosphaeriaceae</taxon>
        <taxon>Bombardia</taxon>
    </lineage>
</organism>
<evidence type="ECO:0000313" key="7">
    <source>
        <dbReference type="EMBL" id="KAK0625049.1"/>
    </source>
</evidence>
<dbReference type="InterPro" id="IPR029021">
    <property type="entry name" value="Prot-tyrosine_phosphatase-like"/>
</dbReference>
<evidence type="ECO:0000256" key="5">
    <source>
        <dbReference type="SAM" id="MobiDB-lite"/>
    </source>
</evidence>
<feature type="compositionally biased region" description="Gly residues" evidence="5">
    <location>
        <begin position="417"/>
        <end position="426"/>
    </location>
</feature>